<organism evidence="7 10">
    <name type="scientific">Hydra vulgaris</name>
    <name type="common">Hydra</name>
    <name type="synonym">Hydra attenuata</name>
    <dbReference type="NCBI Taxonomy" id="6087"/>
    <lineage>
        <taxon>Eukaryota</taxon>
        <taxon>Metazoa</taxon>
        <taxon>Cnidaria</taxon>
        <taxon>Hydrozoa</taxon>
        <taxon>Hydroidolina</taxon>
        <taxon>Anthoathecata</taxon>
        <taxon>Aplanulata</taxon>
        <taxon>Hydridae</taxon>
        <taxon>Hydra</taxon>
    </lineage>
</organism>
<dbReference type="RefSeq" id="XP_065676783.1">
    <property type="nucleotide sequence ID" value="XM_065820711.1"/>
</dbReference>
<dbReference type="InterPro" id="IPR020846">
    <property type="entry name" value="MFS_dom"/>
</dbReference>
<evidence type="ECO:0000256" key="3">
    <source>
        <dbReference type="ARBA" id="ARBA00022989"/>
    </source>
</evidence>
<feature type="transmembrane region" description="Helical" evidence="5">
    <location>
        <begin position="47"/>
        <end position="67"/>
    </location>
</feature>
<dbReference type="RefSeq" id="XP_065676782.1">
    <property type="nucleotide sequence ID" value="XM_065820710.1"/>
</dbReference>
<evidence type="ECO:0000313" key="10">
    <source>
        <dbReference type="RefSeq" id="XP_065676783.1"/>
    </source>
</evidence>
<feature type="transmembrane region" description="Helical" evidence="5">
    <location>
        <begin position="478"/>
        <end position="498"/>
    </location>
</feature>
<dbReference type="Proteomes" id="UP001652625">
    <property type="component" value="Chromosome 15"/>
</dbReference>
<gene>
    <name evidence="8 9 10 11" type="primary">LOC136092454</name>
</gene>
<feature type="transmembrane region" description="Helical" evidence="5">
    <location>
        <begin position="450"/>
        <end position="472"/>
    </location>
</feature>
<evidence type="ECO:0000313" key="7">
    <source>
        <dbReference type="Proteomes" id="UP001652625"/>
    </source>
</evidence>
<dbReference type="SUPFAM" id="SSF103473">
    <property type="entry name" value="MFS general substrate transporter"/>
    <property type="match status" value="1"/>
</dbReference>
<protein>
    <submittedName>
        <fullName evidence="8 9">Solute carrier family 22 member 15-like</fullName>
    </submittedName>
</protein>
<dbReference type="Gene3D" id="1.20.1250.20">
    <property type="entry name" value="MFS general substrate transporter like domains"/>
    <property type="match status" value="1"/>
</dbReference>
<feature type="transmembrane region" description="Helical" evidence="5">
    <location>
        <begin position="413"/>
        <end position="438"/>
    </location>
</feature>
<reference evidence="8 9" key="1">
    <citation type="submission" date="2025-05" db="UniProtKB">
        <authorList>
            <consortium name="RefSeq"/>
        </authorList>
    </citation>
    <scope>IDENTIFICATION</scope>
</reference>
<feature type="transmembrane region" description="Helical" evidence="5">
    <location>
        <begin position="192"/>
        <end position="210"/>
    </location>
</feature>
<feature type="transmembrane region" description="Helical" evidence="5">
    <location>
        <begin position="131"/>
        <end position="151"/>
    </location>
</feature>
<proteinExistence type="predicted"/>
<accession>A0ABM4DQC2</accession>
<evidence type="ECO:0000313" key="8">
    <source>
        <dbReference type="RefSeq" id="XP_065676781.1"/>
    </source>
</evidence>
<feature type="transmembrane region" description="Helical" evidence="5">
    <location>
        <begin position="247"/>
        <end position="266"/>
    </location>
</feature>
<dbReference type="InterPro" id="IPR036259">
    <property type="entry name" value="MFS_trans_sf"/>
</dbReference>
<evidence type="ECO:0000313" key="11">
    <source>
        <dbReference type="RefSeq" id="XP_065676784.1"/>
    </source>
</evidence>
<name>A0ABM4DQC2_HYDVU</name>
<keyword evidence="7" id="KW-1185">Reference proteome</keyword>
<feature type="transmembrane region" description="Helical" evidence="5">
    <location>
        <begin position="321"/>
        <end position="347"/>
    </location>
</feature>
<keyword evidence="4 5" id="KW-0472">Membrane</keyword>
<feature type="transmembrane region" description="Helical" evidence="5">
    <location>
        <begin position="163"/>
        <end position="186"/>
    </location>
</feature>
<dbReference type="GeneID" id="136092454"/>
<evidence type="ECO:0000313" key="9">
    <source>
        <dbReference type="RefSeq" id="XP_065676782.1"/>
    </source>
</evidence>
<comment type="subcellular location">
    <subcellularLocation>
        <location evidence="1">Membrane</location>
        <topology evidence="1">Multi-pass membrane protein</topology>
    </subcellularLocation>
</comment>
<sequence length="517" mass="58478">MKIKNFKYSKSNYENIDEDKKLNESANKKMDIDEIMRQIGEFGRSQFLSLIILCLIMIPASYQTYLITFVGINPPWTCNHGSIECNKTGVFFANHEFYNKRCSMKRESWRFIKKKQFSIVTEWDLVCEKLAATYAVFTVIQVGDIIGSIAFGVASDRYGRKNVLFLTWFGYLLISFAAAFVNNIWVFVTIQFINGIFKGGVFVILFVLINELLGPKYKIYSHFLWCAYTLGLCLLPVQAWLLQNWRIFIILVSAPYLILIVSYKFVPESVVWLHSKKRKNSAEKILFDIAKFNKKAGFEIKLLSCSIDPDEDKKTSLKYVFTPWTVCLSTTLQVLIWFSIGLAYSGITLSSENLSGNLYRDFTIVSGIDIPAGLIVIFLSNKLGCRRTTLLANVFGGLTIMVLAFVPEIKNLSLLRIFLGVMGKFLVSISSIVVYAWSSEIYPTAIRSQGIGVCSASYVVGSASAPWIGQFLGYINHILPYFIIGASLLLSGVFCYFLPEGNRKSIVQPLKNDDLIL</sequence>
<feature type="transmembrane region" description="Helical" evidence="5">
    <location>
        <begin position="359"/>
        <end position="378"/>
    </location>
</feature>
<feature type="transmembrane region" description="Helical" evidence="5">
    <location>
        <begin position="222"/>
        <end position="241"/>
    </location>
</feature>
<dbReference type="RefSeq" id="XP_065676784.1">
    <property type="nucleotide sequence ID" value="XM_065820712.1"/>
</dbReference>
<dbReference type="PROSITE" id="PS50850">
    <property type="entry name" value="MFS"/>
    <property type="match status" value="1"/>
</dbReference>
<evidence type="ECO:0000256" key="4">
    <source>
        <dbReference type="ARBA" id="ARBA00023136"/>
    </source>
</evidence>
<dbReference type="PANTHER" id="PTHR24064">
    <property type="entry name" value="SOLUTE CARRIER FAMILY 22 MEMBER"/>
    <property type="match status" value="1"/>
</dbReference>
<keyword evidence="2 5" id="KW-0812">Transmembrane</keyword>
<evidence type="ECO:0000256" key="5">
    <source>
        <dbReference type="SAM" id="Phobius"/>
    </source>
</evidence>
<feature type="domain" description="Major facilitator superfamily (MFS) profile" evidence="6">
    <location>
        <begin position="49"/>
        <end position="503"/>
    </location>
</feature>
<evidence type="ECO:0000256" key="2">
    <source>
        <dbReference type="ARBA" id="ARBA00022692"/>
    </source>
</evidence>
<feature type="transmembrane region" description="Helical" evidence="5">
    <location>
        <begin position="390"/>
        <end position="407"/>
    </location>
</feature>
<keyword evidence="3 5" id="KW-1133">Transmembrane helix</keyword>
<evidence type="ECO:0000259" key="6">
    <source>
        <dbReference type="PROSITE" id="PS50850"/>
    </source>
</evidence>
<dbReference type="InterPro" id="IPR005828">
    <property type="entry name" value="MFS_sugar_transport-like"/>
</dbReference>
<dbReference type="Pfam" id="PF00083">
    <property type="entry name" value="Sugar_tr"/>
    <property type="match status" value="1"/>
</dbReference>
<evidence type="ECO:0000256" key="1">
    <source>
        <dbReference type="ARBA" id="ARBA00004141"/>
    </source>
</evidence>
<dbReference type="RefSeq" id="XP_065676781.1">
    <property type="nucleotide sequence ID" value="XM_065820709.1"/>
</dbReference>